<proteinExistence type="predicted"/>
<keyword evidence="1" id="KW-0472">Membrane</keyword>
<organism evidence="3 4">
    <name type="scientific">Rhizoctonia solani</name>
    <dbReference type="NCBI Taxonomy" id="456999"/>
    <lineage>
        <taxon>Eukaryota</taxon>
        <taxon>Fungi</taxon>
        <taxon>Dikarya</taxon>
        <taxon>Basidiomycota</taxon>
        <taxon>Agaricomycotina</taxon>
        <taxon>Agaricomycetes</taxon>
        <taxon>Cantharellales</taxon>
        <taxon>Ceratobasidiaceae</taxon>
        <taxon>Rhizoctonia</taxon>
    </lineage>
</organism>
<reference evidence="3" key="1">
    <citation type="submission" date="2021-01" db="EMBL/GenBank/DDBJ databases">
        <authorList>
            <person name="Kaushik A."/>
        </authorList>
    </citation>
    <scope>NUCLEOTIDE SEQUENCE</scope>
    <source>
        <strain evidence="3">AG1-1B</strain>
    </source>
</reference>
<dbReference type="Pfam" id="PF20151">
    <property type="entry name" value="DUF6533"/>
    <property type="match status" value="1"/>
</dbReference>
<dbReference type="EMBL" id="CAJMWQ010001231">
    <property type="protein sequence ID" value="CAE6441931.1"/>
    <property type="molecule type" value="Genomic_DNA"/>
</dbReference>
<feature type="transmembrane region" description="Helical" evidence="1">
    <location>
        <begin position="78"/>
        <end position="100"/>
    </location>
</feature>
<keyword evidence="1" id="KW-0812">Transmembrane</keyword>
<dbReference type="Proteomes" id="UP000663826">
    <property type="component" value="Unassembled WGS sequence"/>
</dbReference>
<comment type="caution">
    <text evidence="3">The sequence shown here is derived from an EMBL/GenBank/DDBJ whole genome shotgun (WGS) entry which is preliminary data.</text>
</comment>
<feature type="domain" description="DUF6533" evidence="2">
    <location>
        <begin position="25"/>
        <end position="52"/>
    </location>
</feature>
<sequence>MLDLMRFNTQQELVDFLDNNQRTRYASLASFVFLVYDYLVTVFPEVELVWVRSPGFPRSIDVLTTGIHSINHGLGQKYFLSGIDTGHLSFCCLILSSFWVEDQPMHCNCLHWQRFQGWTGWLTNMTVEIIILVRIAAMYSQDRRIIYPVLVLFFAQAVGMAAIIGISFADMKAQHERVPGFHICSPVGIPGRM</sequence>
<evidence type="ECO:0000313" key="3">
    <source>
        <dbReference type="EMBL" id="CAE6441931.1"/>
    </source>
</evidence>
<protein>
    <recommendedName>
        <fullName evidence="2">DUF6533 domain-containing protein</fullName>
    </recommendedName>
</protein>
<evidence type="ECO:0000313" key="4">
    <source>
        <dbReference type="Proteomes" id="UP000663826"/>
    </source>
</evidence>
<feature type="transmembrane region" description="Helical" evidence="1">
    <location>
        <begin position="121"/>
        <end position="139"/>
    </location>
</feature>
<evidence type="ECO:0000256" key="1">
    <source>
        <dbReference type="SAM" id="Phobius"/>
    </source>
</evidence>
<dbReference type="InterPro" id="IPR045340">
    <property type="entry name" value="DUF6533"/>
</dbReference>
<feature type="transmembrane region" description="Helical" evidence="1">
    <location>
        <begin position="145"/>
        <end position="169"/>
    </location>
</feature>
<dbReference type="AlphaFoldDB" id="A0A8H3AW46"/>
<keyword evidence="1" id="KW-1133">Transmembrane helix</keyword>
<gene>
    <name evidence="3" type="ORF">RDB_LOCUS70516</name>
</gene>
<evidence type="ECO:0000259" key="2">
    <source>
        <dbReference type="Pfam" id="PF20151"/>
    </source>
</evidence>
<name>A0A8H3AW46_9AGAM</name>
<accession>A0A8H3AW46</accession>